<evidence type="ECO:0000313" key="12">
    <source>
        <dbReference type="Proteomes" id="UP001634394"/>
    </source>
</evidence>
<keyword evidence="2" id="KW-0507">mRNA processing</keyword>
<keyword evidence="7" id="KW-0539">Nucleus</keyword>
<dbReference type="Pfam" id="PF18694">
    <property type="entry name" value="TDP-43_N"/>
    <property type="match status" value="1"/>
</dbReference>
<dbReference type="GO" id="GO:0003723">
    <property type="term" value="F:RNA binding"/>
    <property type="evidence" value="ECO:0007669"/>
    <property type="project" value="UniProtKB-UniRule"/>
</dbReference>
<dbReference type="AlphaFoldDB" id="A0ABD3VEX6"/>
<dbReference type="Proteomes" id="UP001634394">
    <property type="component" value="Unassembled WGS sequence"/>
</dbReference>
<dbReference type="InterPro" id="IPR012677">
    <property type="entry name" value="Nucleotide-bd_a/b_plait_sf"/>
</dbReference>
<protein>
    <recommendedName>
        <fullName evidence="10">RRM domain-containing protein</fullName>
    </recommendedName>
</protein>
<evidence type="ECO:0000256" key="5">
    <source>
        <dbReference type="ARBA" id="ARBA00023163"/>
    </source>
</evidence>
<feature type="compositionally biased region" description="Gly residues" evidence="9">
    <location>
        <begin position="381"/>
        <end position="392"/>
    </location>
</feature>
<feature type="domain" description="RRM" evidence="10">
    <location>
        <begin position="196"/>
        <end position="267"/>
    </location>
</feature>
<dbReference type="PANTHER" id="PTHR48033">
    <property type="entry name" value="RNA-BINDING (RRM/RBD/RNP MOTIFS) FAMILY PROTEIN"/>
    <property type="match status" value="1"/>
</dbReference>
<evidence type="ECO:0000313" key="11">
    <source>
        <dbReference type="EMBL" id="KAL3860144.1"/>
    </source>
</evidence>
<proteinExistence type="predicted"/>
<keyword evidence="8" id="KW-0694">RNA-binding</keyword>
<dbReference type="SUPFAM" id="SSF54928">
    <property type="entry name" value="RNA-binding domain, RBD"/>
    <property type="match status" value="2"/>
</dbReference>
<dbReference type="GO" id="GO:0008380">
    <property type="term" value="P:RNA splicing"/>
    <property type="evidence" value="ECO:0007669"/>
    <property type="project" value="UniProtKB-KW"/>
</dbReference>
<keyword evidence="4" id="KW-0805">Transcription regulation</keyword>
<organism evidence="11 12">
    <name type="scientific">Sinanodonta woodiana</name>
    <name type="common">Chinese pond mussel</name>
    <name type="synonym">Anodonta woodiana</name>
    <dbReference type="NCBI Taxonomy" id="1069815"/>
    <lineage>
        <taxon>Eukaryota</taxon>
        <taxon>Metazoa</taxon>
        <taxon>Spiralia</taxon>
        <taxon>Lophotrochozoa</taxon>
        <taxon>Mollusca</taxon>
        <taxon>Bivalvia</taxon>
        <taxon>Autobranchia</taxon>
        <taxon>Heteroconchia</taxon>
        <taxon>Palaeoheterodonta</taxon>
        <taxon>Unionida</taxon>
        <taxon>Unionoidea</taxon>
        <taxon>Unionidae</taxon>
        <taxon>Unioninae</taxon>
        <taxon>Sinanodonta</taxon>
    </lineage>
</organism>
<dbReference type="EMBL" id="JBJQND010000012">
    <property type="protein sequence ID" value="KAL3860144.1"/>
    <property type="molecule type" value="Genomic_DNA"/>
</dbReference>
<evidence type="ECO:0000256" key="9">
    <source>
        <dbReference type="SAM" id="MobiDB-lite"/>
    </source>
</evidence>
<evidence type="ECO:0000259" key="10">
    <source>
        <dbReference type="PROSITE" id="PS50102"/>
    </source>
</evidence>
<evidence type="ECO:0000256" key="8">
    <source>
        <dbReference type="PROSITE-ProRule" id="PRU00176"/>
    </source>
</evidence>
<evidence type="ECO:0000256" key="6">
    <source>
        <dbReference type="ARBA" id="ARBA00023187"/>
    </source>
</evidence>
<dbReference type="InterPro" id="IPR035979">
    <property type="entry name" value="RBD_domain_sf"/>
</dbReference>
<keyword evidence="5" id="KW-0804">Transcription</keyword>
<dbReference type="Pfam" id="PF00076">
    <property type="entry name" value="RRM_1"/>
    <property type="match status" value="2"/>
</dbReference>
<feature type="region of interest" description="Disordered" evidence="9">
    <location>
        <begin position="262"/>
        <end position="298"/>
    </location>
</feature>
<dbReference type="PROSITE" id="PS50102">
    <property type="entry name" value="RRM"/>
    <property type="match status" value="2"/>
</dbReference>
<dbReference type="CDD" id="cd12322">
    <property type="entry name" value="RRM2_TDP43"/>
    <property type="match status" value="1"/>
</dbReference>
<evidence type="ECO:0000256" key="7">
    <source>
        <dbReference type="ARBA" id="ARBA00023242"/>
    </source>
</evidence>
<gene>
    <name evidence="11" type="ORF">ACJMK2_010309</name>
</gene>
<comment type="caution">
    <text evidence="11">The sequence shown here is derived from an EMBL/GenBank/DDBJ whole genome shotgun (WGS) entry which is preliminary data.</text>
</comment>
<accession>A0ABD3VEX6</accession>
<feature type="domain" description="RRM" evidence="10">
    <location>
        <begin position="108"/>
        <end position="184"/>
    </location>
</feature>
<dbReference type="InterPro" id="IPR041105">
    <property type="entry name" value="TDP-43_N"/>
</dbReference>
<dbReference type="GO" id="GO:0005634">
    <property type="term" value="C:nucleus"/>
    <property type="evidence" value="ECO:0007669"/>
    <property type="project" value="UniProtKB-SubCell"/>
</dbReference>
<dbReference type="InterPro" id="IPR000504">
    <property type="entry name" value="RRM_dom"/>
</dbReference>
<dbReference type="CDD" id="cd12321">
    <property type="entry name" value="RRM1_TDP43"/>
    <property type="match status" value="1"/>
</dbReference>
<keyword evidence="3" id="KW-0677">Repeat</keyword>
<keyword evidence="6" id="KW-0508">mRNA splicing</keyword>
<dbReference type="GO" id="GO:0006397">
    <property type="term" value="P:mRNA processing"/>
    <property type="evidence" value="ECO:0007669"/>
    <property type="project" value="UniProtKB-KW"/>
</dbReference>
<dbReference type="PANTHER" id="PTHR48033:SF9">
    <property type="entry name" value="TAR DNA-BINDING PROTEIN 43"/>
    <property type="match status" value="1"/>
</dbReference>
<comment type="subcellular location">
    <subcellularLocation>
        <location evidence="1">Nucleus</location>
    </subcellularLocation>
</comment>
<sequence>MSQFVSVTEDENEESIEIPCEDDGTLSIISLSAQFPGACGLKYRSSSGGMRGVRLNADGKLHPPEDGQWGSITYLAVFPKDTKRKGDESNAVDNPAAKMKRKGDELTSDLIVLGLPYSSTEEDIRKYFSQFGELVLAQVKKYPKTGVSKGFGFIRFSNVESQSVCLSQRHMIGGRWCDVNLTNSNEGIGGQAAMSMKIFVARCTEDMSSDDLKDYFSKFGEVVDVFIPKPFKSIAFVTFQDAYVAQSLCGEDHIIKGHSVHISNAAPKKRDPHAAGRRGRGSFYGPRPHDRHSGGWGSPARNYGNEIGGMDINNIGMNVLSSAMLAAAQSVLSGQAAPFAHNSPVSDSYENLGPDFGRTRAPRGAYSSGFRDNHARSSSPGGYGSWGRGSWN</sequence>
<evidence type="ECO:0000256" key="4">
    <source>
        <dbReference type="ARBA" id="ARBA00023015"/>
    </source>
</evidence>
<evidence type="ECO:0000256" key="3">
    <source>
        <dbReference type="ARBA" id="ARBA00022737"/>
    </source>
</evidence>
<dbReference type="SMART" id="SM00360">
    <property type="entry name" value="RRM"/>
    <property type="match status" value="2"/>
</dbReference>
<reference evidence="11 12" key="1">
    <citation type="submission" date="2024-11" db="EMBL/GenBank/DDBJ databases">
        <title>Chromosome-level genome assembly of the freshwater bivalve Anodonta woodiana.</title>
        <authorList>
            <person name="Chen X."/>
        </authorList>
    </citation>
    <scope>NUCLEOTIDE SEQUENCE [LARGE SCALE GENOMIC DNA]</scope>
    <source>
        <strain evidence="11">MN2024</strain>
        <tissue evidence="11">Gills</tissue>
    </source>
</reference>
<dbReference type="CDD" id="cd19609">
    <property type="entry name" value="NTD_TDP-43"/>
    <property type="match status" value="1"/>
</dbReference>
<dbReference type="Gene3D" id="3.30.70.330">
    <property type="match status" value="2"/>
</dbReference>
<evidence type="ECO:0000256" key="1">
    <source>
        <dbReference type="ARBA" id="ARBA00004123"/>
    </source>
</evidence>
<evidence type="ECO:0000256" key="2">
    <source>
        <dbReference type="ARBA" id="ARBA00022664"/>
    </source>
</evidence>
<keyword evidence="12" id="KW-1185">Reference proteome</keyword>
<dbReference type="FunFam" id="3.30.70.330:FF:000107">
    <property type="entry name" value="TAR DNA-binding protein 43"/>
    <property type="match status" value="1"/>
</dbReference>
<name>A0ABD3VEX6_SINWO</name>
<feature type="region of interest" description="Disordered" evidence="9">
    <location>
        <begin position="344"/>
        <end position="392"/>
    </location>
</feature>